<proteinExistence type="predicted"/>
<dbReference type="AlphaFoldDB" id="S0EVH5"/>
<dbReference type="Pfam" id="PF13432">
    <property type="entry name" value="TPR_16"/>
    <property type="match status" value="1"/>
</dbReference>
<dbReference type="Gene3D" id="1.25.40.10">
    <property type="entry name" value="Tetratricopeptide repeat domain"/>
    <property type="match status" value="1"/>
</dbReference>
<evidence type="ECO:0000259" key="1">
    <source>
        <dbReference type="Pfam" id="PF13524"/>
    </source>
</evidence>
<dbReference type="EMBL" id="HF951689">
    <property type="protein sequence ID" value="CCW35788.1"/>
    <property type="molecule type" value="Genomic_DNA"/>
</dbReference>
<sequence>MRVLIGFSNAIPELAQKRPLPGRERAGDEILCLQKEGGDICYTPGMTWQQVLDACPKGWHPDIYVHRSPEYHPLPAGLEHANCFTVGVFGDWNLGGYAIRSVAEVFDWLVADLGGCQILRDMGFSNVEHALLWGYNPQQHRLLPGYENDAHRDIEVLFIGSFHPYIHSRRTQMLARVARLSTKYRVLLASGIYGQAYTQLMNRAKIVFNHSVRGECNMRAYEAAACGALLFNEADNLEIGLVFRDGEECVLYTEDNLEERIAFYLAPENTEERLRIAAAAHARVQQHTDAHHLAKLLDKLEFLYQQWRLTDRKSRLFRHRPTSQRQHRLLIHWLRMPTLDGLSCVQQSLAKEGSHPSSLFLRGFAAAELALQTPDSPASTVHLLEAKQLLERQLVQNPQDLAALYSLSRVERALGQEESAWHRLHVLHARLQAGERPLAWPLFPHHYEVLDIRLESLWLQYSPESPEGLEGARKTLLGHTAAQLSTYHFERGEFSLAANYAQEAIAYLPEDGWMHTLFARAQRALGNWQRSLPAYRKALEYHPFLFEAVEEAAKLLMDIGRKEEAITLLNERLPLFEAASGTETLCDTLRSLLQKAQQMPPPSAPSELFYFLAIPSWSQESDWKCLVNAFWQHASRQAQARLLLWFNPQGDGDKTVVTALRQYLQQLAPEASSKVFLIAQPLALEERWKLVRSVKALLRGGDAAPFWEELANAVNLPIYSLEDLREARFATNISMEKRTCL</sequence>
<dbReference type="Proteomes" id="UP000014227">
    <property type="component" value="Chromosome I"/>
</dbReference>
<dbReference type="HOGENOM" id="CLU_374586_0_0_0"/>
<dbReference type="STRING" id="454171.CP488_02109"/>
<protein>
    <submittedName>
        <fullName evidence="2">Uncharacterized protein conserved in bacteria</fullName>
    </submittedName>
</protein>
<dbReference type="eggNOG" id="COG4641">
    <property type="taxonomic scope" value="Bacteria"/>
</dbReference>
<accession>S0EVH5</accession>
<dbReference type="SUPFAM" id="SSF48452">
    <property type="entry name" value="TPR-like"/>
    <property type="match status" value="1"/>
</dbReference>
<evidence type="ECO:0000313" key="2">
    <source>
        <dbReference type="EMBL" id="CCW35788.1"/>
    </source>
</evidence>
<dbReference type="OrthoDB" id="9800484at2"/>
<organism evidence="2 3">
    <name type="scientific">Chthonomonas calidirosea (strain DSM 23976 / ICMP 18418 / T49)</name>
    <dbReference type="NCBI Taxonomy" id="1303518"/>
    <lineage>
        <taxon>Bacteria</taxon>
        <taxon>Bacillati</taxon>
        <taxon>Armatimonadota</taxon>
        <taxon>Chthonomonadia</taxon>
        <taxon>Chthonomonadales</taxon>
        <taxon>Chthonomonadaceae</taxon>
        <taxon>Chthonomonas</taxon>
    </lineage>
</organism>
<feature type="domain" description="Spore protein YkvP/CgeB glycosyl transferase-like" evidence="1">
    <location>
        <begin position="189"/>
        <end position="297"/>
    </location>
</feature>
<name>S0EVH5_CHTCT</name>
<dbReference type="KEGG" id="ccz:CCALI_01981"/>
<keyword evidence="3" id="KW-1185">Reference proteome</keyword>
<dbReference type="PATRIC" id="fig|1303518.3.peg.2040"/>
<dbReference type="Pfam" id="PF13524">
    <property type="entry name" value="Glyco_trans_1_2"/>
    <property type="match status" value="1"/>
</dbReference>
<gene>
    <name evidence="2" type="ORF">CCALI_01981</name>
</gene>
<dbReference type="InterPro" id="IPR055259">
    <property type="entry name" value="YkvP/CgeB_Glyco_trans-like"/>
</dbReference>
<dbReference type="eggNOG" id="COG0457">
    <property type="taxonomic scope" value="Bacteria"/>
</dbReference>
<reference evidence="3" key="1">
    <citation type="submission" date="2013-03" db="EMBL/GenBank/DDBJ databases">
        <title>Genome sequence of Chthonomonas calidirosea, the first sequenced genome from the Armatimonadetes phylum (formally candidate division OP10).</title>
        <authorList>
            <person name="Lee K.C.Y."/>
            <person name="Morgan X.C."/>
            <person name="Dunfield P.F."/>
            <person name="Tamas I."/>
            <person name="Houghton K.M."/>
            <person name="Vyssotski M."/>
            <person name="Ryan J.L.J."/>
            <person name="Lagutin K."/>
            <person name="McDonald I.R."/>
            <person name="Stott M.B."/>
        </authorList>
    </citation>
    <scope>NUCLEOTIDE SEQUENCE [LARGE SCALE GENOMIC DNA]</scope>
    <source>
        <strain evidence="3">DSM 23976 / ICMP 18418 / T49</strain>
    </source>
</reference>
<dbReference type="RefSeq" id="WP_016483313.1">
    <property type="nucleotide sequence ID" value="NC_021487.1"/>
</dbReference>
<dbReference type="Gene3D" id="3.40.50.2000">
    <property type="entry name" value="Glycogen Phosphorylase B"/>
    <property type="match status" value="1"/>
</dbReference>
<evidence type="ECO:0000313" key="3">
    <source>
        <dbReference type="Proteomes" id="UP000014227"/>
    </source>
</evidence>
<dbReference type="InParanoid" id="S0EVH5"/>
<dbReference type="InterPro" id="IPR011990">
    <property type="entry name" value="TPR-like_helical_dom_sf"/>
</dbReference>
<dbReference type="SUPFAM" id="SSF53756">
    <property type="entry name" value="UDP-Glycosyltransferase/glycogen phosphorylase"/>
    <property type="match status" value="1"/>
</dbReference>